<sequence>MPSPEEILSIDREKIAAFIQDQASAKTLSPLVKQLNELLIAGDEAASHLAARALRHLGFAEYA</sequence>
<dbReference type="EMBL" id="JAIMBW010000001">
    <property type="protein sequence ID" value="MBY4894847.1"/>
    <property type="molecule type" value="Genomic_DNA"/>
</dbReference>
<proteinExistence type="predicted"/>
<dbReference type="EMBL" id="CP078073">
    <property type="protein sequence ID" value="QXL87472.1"/>
    <property type="molecule type" value="Genomic_DNA"/>
</dbReference>
<name>A0A975YFI5_9RHOB</name>
<dbReference type="AlphaFoldDB" id="A0A975YFI5"/>
<keyword evidence="2" id="KW-1185">Reference proteome</keyword>
<dbReference type="RefSeq" id="WP_257894347.1">
    <property type="nucleotide sequence ID" value="NZ_JAIMBW010000001.1"/>
</dbReference>
<protein>
    <submittedName>
        <fullName evidence="1">Uncharacterized protein</fullName>
    </submittedName>
</protein>
<accession>A0A975YFI5</accession>
<gene>
    <name evidence="1" type="ORF">KUL25_18980</name>
</gene>
<evidence type="ECO:0000313" key="1">
    <source>
        <dbReference type="EMBL" id="QXL87472.1"/>
    </source>
</evidence>
<reference evidence="1 2" key="1">
    <citation type="submission" date="2021-07" db="EMBL/GenBank/DDBJ databases">
        <title>Karlodiniumbacter phycospheric gen. nov., sp. nov., a phycosphere bacterium isolated from karlodinium veneficum.</title>
        <authorList>
            <person name="Peng Y."/>
            <person name="Jiang L."/>
            <person name="Lee J."/>
        </authorList>
    </citation>
    <scope>NUCLEOTIDE SEQUENCE</scope>
    <source>
        <strain evidence="1 2">N5</strain>
    </source>
</reference>
<evidence type="ECO:0000313" key="2">
    <source>
        <dbReference type="Proteomes" id="UP000693972"/>
    </source>
</evidence>
<organism evidence="1">
    <name type="scientific">Gymnodinialimonas phycosphaerae</name>
    <dbReference type="NCBI Taxonomy" id="2841589"/>
    <lineage>
        <taxon>Bacteria</taxon>
        <taxon>Pseudomonadati</taxon>
        <taxon>Pseudomonadota</taxon>
        <taxon>Alphaproteobacteria</taxon>
        <taxon>Rhodobacterales</taxon>
        <taxon>Paracoccaceae</taxon>
        <taxon>Gymnodinialimonas</taxon>
    </lineage>
</organism>
<dbReference type="Proteomes" id="UP000693972">
    <property type="component" value="Unassembled WGS sequence"/>
</dbReference>